<feature type="compositionally biased region" description="Basic and acidic residues" evidence="1">
    <location>
        <begin position="11"/>
        <end position="44"/>
    </location>
</feature>
<keyword evidence="3" id="KW-1185">Reference proteome</keyword>
<evidence type="ECO:0000313" key="2">
    <source>
        <dbReference type="EMBL" id="MBB6510156.1"/>
    </source>
</evidence>
<proteinExistence type="predicted"/>
<comment type="caution">
    <text evidence="2">The sequence shown here is derived from an EMBL/GenBank/DDBJ whole genome shotgun (WGS) entry which is preliminary data.</text>
</comment>
<feature type="region of interest" description="Disordered" evidence="1">
    <location>
        <begin position="1"/>
        <end position="55"/>
    </location>
</feature>
<protein>
    <submittedName>
        <fullName evidence="2">Uncharacterized protein</fullName>
    </submittedName>
</protein>
<evidence type="ECO:0000313" key="3">
    <source>
        <dbReference type="Proteomes" id="UP000585437"/>
    </source>
</evidence>
<accession>A0A7X0JM56</accession>
<dbReference type="EMBL" id="JACHBU010000007">
    <property type="protein sequence ID" value="MBB6510156.1"/>
    <property type="molecule type" value="Genomic_DNA"/>
</dbReference>
<dbReference type="RefSeq" id="WP_184655437.1">
    <property type="nucleotide sequence ID" value="NZ_JACHBU010000007.1"/>
</dbReference>
<sequence length="55" mass="6137">MTVKNPPVTDDADKTLIENDGHQRFKESVDTTRTPEQERKDASEKTATPGYGTTK</sequence>
<evidence type="ECO:0000256" key="1">
    <source>
        <dbReference type="SAM" id="MobiDB-lite"/>
    </source>
</evidence>
<gene>
    <name evidence="2" type="ORF">F4695_003542</name>
</gene>
<reference evidence="2 3" key="1">
    <citation type="submission" date="2020-08" db="EMBL/GenBank/DDBJ databases">
        <title>The Agave Microbiome: Exploring the role of microbial communities in plant adaptations to desert environments.</title>
        <authorList>
            <person name="Partida-Martinez L.P."/>
        </authorList>
    </citation>
    <scope>NUCLEOTIDE SEQUENCE [LARGE SCALE GENOMIC DNA]</scope>
    <source>
        <strain evidence="2 3">AS3.12</strain>
    </source>
</reference>
<name>A0A7X0JM56_9HYPH</name>
<dbReference type="AlphaFoldDB" id="A0A7X0JM56"/>
<dbReference type="Proteomes" id="UP000585437">
    <property type="component" value="Unassembled WGS sequence"/>
</dbReference>
<organism evidence="2 3">
    <name type="scientific">Rhizobium soli</name>
    <dbReference type="NCBI Taxonomy" id="424798"/>
    <lineage>
        <taxon>Bacteria</taxon>
        <taxon>Pseudomonadati</taxon>
        <taxon>Pseudomonadota</taxon>
        <taxon>Alphaproteobacteria</taxon>
        <taxon>Hyphomicrobiales</taxon>
        <taxon>Rhizobiaceae</taxon>
        <taxon>Rhizobium/Agrobacterium group</taxon>
        <taxon>Rhizobium</taxon>
    </lineage>
</organism>